<evidence type="ECO:0000256" key="1">
    <source>
        <dbReference type="ARBA" id="ARBA00004141"/>
    </source>
</evidence>
<accession>A0A0B1SKE8</accession>
<dbReference type="AlphaFoldDB" id="A0A0B1SKE8"/>
<proteinExistence type="inferred from homology"/>
<evidence type="ECO:0000313" key="8">
    <source>
        <dbReference type="Proteomes" id="UP000053660"/>
    </source>
</evidence>
<dbReference type="PANTHER" id="PTHR21716:SF4">
    <property type="entry name" value="TRANSMEMBRANE PROTEIN 245"/>
    <property type="match status" value="1"/>
</dbReference>
<feature type="non-terminal residue" evidence="7">
    <location>
        <position position="303"/>
    </location>
</feature>
<comment type="similarity">
    <text evidence="2">Belongs to the autoinducer-2 exporter (AI-2E) (TC 2.A.86) family.</text>
</comment>
<feature type="transmembrane region" description="Helical" evidence="6">
    <location>
        <begin position="100"/>
        <end position="118"/>
    </location>
</feature>
<evidence type="ECO:0000256" key="6">
    <source>
        <dbReference type="SAM" id="Phobius"/>
    </source>
</evidence>
<evidence type="ECO:0000256" key="4">
    <source>
        <dbReference type="ARBA" id="ARBA00022989"/>
    </source>
</evidence>
<feature type="transmembrane region" description="Helical" evidence="6">
    <location>
        <begin position="239"/>
        <end position="258"/>
    </location>
</feature>
<organism evidence="7 8">
    <name type="scientific">Oesophagostomum dentatum</name>
    <name type="common">Nodular worm</name>
    <dbReference type="NCBI Taxonomy" id="61180"/>
    <lineage>
        <taxon>Eukaryota</taxon>
        <taxon>Metazoa</taxon>
        <taxon>Ecdysozoa</taxon>
        <taxon>Nematoda</taxon>
        <taxon>Chromadorea</taxon>
        <taxon>Rhabditida</taxon>
        <taxon>Rhabditina</taxon>
        <taxon>Rhabditomorpha</taxon>
        <taxon>Strongyloidea</taxon>
        <taxon>Strongylidae</taxon>
        <taxon>Oesophagostomum</taxon>
    </lineage>
</organism>
<keyword evidence="8" id="KW-1185">Reference proteome</keyword>
<keyword evidence="4 6" id="KW-1133">Transmembrane helix</keyword>
<dbReference type="EMBL" id="KN570694">
    <property type="protein sequence ID" value="KHJ83997.1"/>
    <property type="molecule type" value="Genomic_DNA"/>
</dbReference>
<evidence type="ECO:0000256" key="3">
    <source>
        <dbReference type="ARBA" id="ARBA00022692"/>
    </source>
</evidence>
<evidence type="ECO:0008006" key="9">
    <source>
        <dbReference type="Google" id="ProtNLM"/>
    </source>
</evidence>
<dbReference type="InterPro" id="IPR002549">
    <property type="entry name" value="AI-2E-like"/>
</dbReference>
<feature type="transmembrane region" description="Helical" evidence="6">
    <location>
        <begin position="199"/>
        <end position="227"/>
    </location>
</feature>
<keyword evidence="3 6" id="KW-0812">Transmembrane</keyword>
<dbReference type="PANTHER" id="PTHR21716">
    <property type="entry name" value="TRANSMEMBRANE PROTEIN"/>
    <property type="match status" value="1"/>
</dbReference>
<comment type="subcellular location">
    <subcellularLocation>
        <location evidence="1">Membrane</location>
        <topology evidence="1">Multi-pass membrane protein</topology>
    </subcellularLocation>
</comment>
<evidence type="ECO:0000256" key="5">
    <source>
        <dbReference type="ARBA" id="ARBA00023136"/>
    </source>
</evidence>
<dbReference type="GO" id="GO:0016020">
    <property type="term" value="C:membrane"/>
    <property type="evidence" value="ECO:0007669"/>
    <property type="project" value="UniProtKB-SubCell"/>
</dbReference>
<dbReference type="OrthoDB" id="5970161at2759"/>
<dbReference type="Proteomes" id="UP000053660">
    <property type="component" value="Unassembled WGS sequence"/>
</dbReference>
<gene>
    <name evidence="7" type="ORF">OESDEN_16293</name>
</gene>
<keyword evidence="5 6" id="KW-0472">Membrane</keyword>
<evidence type="ECO:0000256" key="2">
    <source>
        <dbReference type="ARBA" id="ARBA00009773"/>
    </source>
</evidence>
<feature type="transmembrane region" description="Helical" evidence="6">
    <location>
        <begin position="169"/>
        <end position="187"/>
    </location>
</feature>
<protein>
    <recommendedName>
        <fullName evidence="9">Transmembrane protein</fullName>
    </recommendedName>
</protein>
<feature type="transmembrane region" description="Helical" evidence="6">
    <location>
        <begin position="71"/>
        <end position="94"/>
    </location>
</feature>
<sequence length="303" mass="34314">MLETQVKEIVDRLYKMWEQRNIIEPSPTTATVRPDWKTQLMAVTDLHALKDELTVIIKENMDTLMNIARSVWAVVAVNMSFVMSLLGAVAGLILDFGMDIINLIIEIIVFLTMVYYLLSASRERWLPMEWVNKLSQLVSDSTSGGGRDTLRARAAIISEYDMTGAIERAIFGVFVLSSKMAIFYGLYTYFVHSLFDLNVVFVPCLLAALFAAIPIMPPYIVCIFGVVELWLVRGELSSAIVFALMSFAPHMFADATFYREVKFLSSLCDRFGNHRRHVLAGLAGEYARSIFLRFYAEFLVDIP</sequence>
<reference evidence="7 8" key="1">
    <citation type="submission" date="2014-03" db="EMBL/GenBank/DDBJ databases">
        <title>Draft genome of the hookworm Oesophagostomum dentatum.</title>
        <authorList>
            <person name="Mitreva M."/>
        </authorList>
    </citation>
    <scope>NUCLEOTIDE SEQUENCE [LARGE SCALE GENOMIC DNA]</scope>
    <source>
        <strain evidence="7 8">OD-Hann</strain>
    </source>
</reference>
<name>A0A0B1SKE8_OESDE</name>
<evidence type="ECO:0000313" key="7">
    <source>
        <dbReference type="EMBL" id="KHJ83997.1"/>
    </source>
</evidence>